<dbReference type="PROSITE" id="PS51402">
    <property type="entry name" value="CATALASE_3"/>
    <property type="match status" value="1"/>
</dbReference>
<name>A0A167XAE4_9HYPO</name>
<dbReference type="PANTHER" id="PTHR42821">
    <property type="entry name" value="CATALASE"/>
    <property type="match status" value="1"/>
</dbReference>
<feature type="active site" evidence="11">
    <location>
        <position position="75"/>
    </location>
</feature>
<dbReference type="AlphaFoldDB" id="A0A167XAE4"/>
<keyword evidence="4 10" id="KW-0575">Peroxidase</keyword>
<dbReference type="InterPro" id="IPR029062">
    <property type="entry name" value="Class_I_gatase-like"/>
</dbReference>
<dbReference type="FunFam" id="2.40.180.10:FF:000003">
    <property type="entry name" value="Catalase"/>
    <property type="match status" value="1"/>
</dbReference>
<dbReference type="Pfam" id="PF06628">
    <property type="entry name" value="Catalase-rel"/>
    <property type="match status" value="1"/>
</dbReference>
<dbReference type="OrthoDB" id="6880011at2759"/>
<dbReference type="InterPro" id="IPR024712">
    <property type="entry name" value="Catalase_clade2"/>
</dbReference>
<reference evidence="15 16" key="1">
    <citation type="journal article" date="2016" name="Genome Biol. Evol.">
        <title>Divergent and convergent evolution of fungal pathogenicity.</title>
        <authorList>
            <person name="Shang Y."/>
            <person name="Xiao G."/>
            <person name="Zheng P."/>
            <person name="Cen K."/>
            <person name="Zhan S."/>
            <person name="Wang C."/>
        </authorList>
    </citation>
    <scope>NUCLEOTIDE SEQUENCE [LARGE SCALE GENOMIC DNA]</scope>
    <source>
        <strain evidence="15 16">RCEF 264</strain>
    </source>
</reference>
<dbReference type="PIRSF" id="PIRSF038927">
    <property type="entry name" value="Catalase_clade2"/>
    <property type="match status" value="1"/>
</dbReference>
<dbReference type="PRINTS" id="PR00067">
    <property type="entry name" value="CATALASE"/>
</dbReference>
<comment type="function">
    <text evidence="10">Occurs in almost all aerobically respiring organisms and serves to protect cells from the toxic effects of hydrogen peroxide.</text>
</comment>
<keyword evidence="16" id="KW-1185">Reference proteome</keyword>
<dbReference type="InterPro" id="IPR010582">
    <property type="entry name" value="Catalase_immune_responsive"/>
</dbReference>
<sequence>MTSRDDKINDMKRNTVELTKEAKLTSDYGVRQGNNDNWLRIVDKDHTGPSLLEDPYSREKIHRFDHERIPERVVHARGVGAFGTFRVLDSLGDLTKAAVLTDTSRETPIFVRFSTVLGSRGSADTVRDVRGFAIKFYTAEGNWDLVGNNIPVFFIQDAIKFPDVIHAGKPEPHNEVPQAQTAHNNFWDFMYMHPEATHMFMWAMSDRAIPRSLRMMQGFGVNTFTLINAAGRRCFVKFHYTPVLGVHSLVWDEALKIAGQDPDFHRKDLAEAIANGVFPRWKFGVQVVPEEDEHKFEFDILDATKVWPEDQVPVRYFAEFELNRNVDEFFPQTEQAAFCTSHIVPGIGHSDDPLLQGRNFSYFDTQISRLGINWEELPINRPVCPVLNFNRDGAMRHTLRPGTVNYWPNRYDAQAPATAEEGAYVEYAQKVAGIKARTLSPKFREHIRQAQLFYNSLTPIEKKHLTSALAFELDHCDDPVVYTRVVQRLAEIDGDLAQTTAAMVGGGGDDGDEGSGSGGLAQKVVGAVRSGIGSAAEGSTSATAHTAAAGTVGHSHGMEPGEGPGGHGVGADPAALKKANYGKNHGKTAPGLSQFDFPPDAPTIASRRVAILIGDGFDTAAFDAVKLGLAAEKAVPVIVGTKRRPILGAGASQPTQPDHHVEGFRSTMVDAVFVPGGQASIAALTQPHSKGRVVHWLREAFGHLKALGATGEGVGLLQEALAGVPRLQLSASGGSIGQSYGVVTTQKASKEFTKAFFHSIAQHRNFDRELDGLNTLVAY</sequence>
<keyword evidence="8 10" id="KW-0408">Iron</keyword>
<evidence type="ECO:0000256" key="12">
    <source>
        <dbReference type="PIRSR" id="PIRSR038927-2"/>
    </source>
</evidence>
<evidence type="ECO:0000256" key="6">
    <source>
        <dbReference type="ARBA" id="ARBA00022723"/>
    </source>
</evidence>
<accession>A0A167XAE4</accession>
<feature type="region of interest" description="Disordered" evidence="13">
    <location>
        <begin position="551"/>
        <end position="574"/>
    </location>
</feature>
<evidence type="ECO:0000259" key="14">
    <source>
        <dbReference type="SMART" id="SM01060"/>
    </source>
</evidence>
<feature type="active site" evidence="11">
    <location>
        <position position="148"/>
    </location>
</feature>
<dbReference type="InterPro" id="IPR043156">
    <property type="entry name" value="Catalase_clade2_helical"/>
</dbReference>
<evidence type="ECO:0000256" key="5">
    <source>
        <dbReference type="ARBA" id="ARBA00022617"/>
    </source>
</evidence>
<evidence type="ECO:0000256" key="1">
    <source>
        <dbReference type="ARBA" id="ARBA00001971"/>
    </source>
</evidence>
<dbReference type="InterPro" id="IPR041399">
    <property type="entry name" value="Catalase_large_C"/>
</dbReference>
<evidence type="ECO:0000256" key="10">
    <source>
        <dbReference type="PIRNR" id="PIRNR038927"/>
    </source>
</evidence>
<evidence type="ECO:0000313" key="15">
    <source>
        <dbReference type="EMBL" id="OAA64724.1"/>
    </source>
</evidence>
<dbReference type="GO" id="GO:0005829">
    <property type="term" value="C:cytosol"/>
    <property type="evidence" value="ECO:0007669"/>
    <property type="project" value="TreeGrafter"/>
</dbReference>
<dbReference type="Proteomes" id="UP000076874">
    <property type="component" value="Unassembled WGS sequence"/>
</dbReference>
<keyword evidence="5 10" id="KW-0349">Heme</keyword>
<evidence type="ECO:0000256" key="11">
    <source>
        <dbReference type="PIRSR" id="PIRSR038927-1"/>
    </source>
</evidence>
<evidence type="ECO:0000256" key="3">
    <source>
        <dbReference type="ARBA" id="ARBA00012314"/>
    </source>
</evidence>
<feature type="domain" description="Catalase core" evidence="14">
    <location>
        <begin position="25"/>
        <end position="415"/>
    </location>
</feature>
<dbReference type="Gene3D" id="3.40.50.880">
    <property type="match status" value="1"/>
</dbReference>
<comment type="similarity">
    <text evidence="2 10">Belongs to the catalase family.</text>
</comment>
<organism evidence="15 16">
    <name type="scientific">Niveomyces insectorum RCEF 264</name>
    <dbReference type="NCBI Taxonomy" id="1081102"/>
    <lineage>
        <taxon>Eukaryota</taxon>
        <taxon>Fungi</taxon>
        <taxon>Dikarya</taxon>
        <taxon>Ascomycota</taxon>
        <taxon>Pezizomycotina</taxon>
        <taxon>Sordariomycetes</taxon>
        <taxon>Hypocreomycetidae</taxon>
        <taxon>Hypocreales</taxon>
        <taxon>Cordycipitaceae</taxon>
        <taxon>Niveomyces</taxon>
    </lineage>
</organism>
<dbReference type="GO" id="GO:0020037">
    <property type="term" value="F:heme binding"/>
    <property type="evidence" value="ECO:0007669"/>
    <property type="project" value="UniProtKB-UniRule"/>
</dbReference>
<dbReference type="PROSITE" id="PS00437">
    <property type="entry name" value="CATALASE_1"/>
    <property type="match status" value="1"/>
</dbReference>
<dbReference type="GO" id="GO:0042744">
    <property type="term" value="P:hydrogen peroxide catabolic process"/>
    <property type="evidence" value="ECO:0007669"/>
    <property type="project" value="UniProtKB-UniRule"/>
</dbReference>
<proteinExistence type="inferred from homology"/>
<dbReference type="InterPro" id="IPR002226">
    <property type="entry name" value="Catalase_haem_BS"/>
</dbReference>
<dbReference type="Gene3D" id="2.40.180.10">
    <property type="entry name" value="Catalase core domain"/>
    <property type="match status" value="1"/>
</dbReference>
<feature type="binding site" description="axial binding residue" evidence="12">
    <location>
        <position position="362"/>
    </location>
    <ligand>
        <name>heme</name>
        <dbReference type="ChEBI" id="CHEBI:30413"/>
    </ligand>
    <ligandPart>
        <name>Fe</name>
        <dbReference type="ChEBI" id="CHEBI:18248"/>
    </ligandPart>
</feature>
<protein>
    <recommendedName>
        <fullName evidence="3 10">Catalase</fullName>
        <ecNumber evidence="3 10">1.11.1.6</ecNumber>
    </recommendedName>
</protein>
<dbReference type="GO" id="GO:0046872">
    <property type="term" value="F:metal ion binding"/>
    <property type="evidence" value="ECO:0007669"/>
    <property type="project" value="UniProtKB-KW"/>
</dbReference>
<comment type="catalytic activity">
    <reaction evidence="10">
        <text>2 H2O2 = O2 + 2 H2O</text>
        <dbReference type="Rhea" id="RHEA:20309"/>
        <dbReference type="ChEBI" id="CHEBI:15377"/>
        <dbReference type="ChEBI" id="CHEBI:15379"/>
        <dbReference type="ChEBI" id="CHEBI:16240"/>
        <dbReference type="EC" id="1.11.1.6"/>
    </reaction>
</comment>
<evidence type="ECO:0000256" key="7">
    <source>
        <dbReference type="ARBA" id="ARBA00023002"/>
    </source>
</evidence>
<evidence type="ECO:0000313" key="16">
    <source>
        <dbReference type="Proteomes" id="UP000076874"/>
    </source>
</evidence>
<dbReference type="Gene3D" id="1.20.1370.20">
    <property type="match status" value="1"/>
</dbReference>
<comment type="cofactor">
    <cofactor evidence="1 10 12">
        <name>heme</name>
        <dbReference type="ChEBI" id="CHEBI:30413"/>
    </cofactor>
</comment>
<dbReference type="InterPro" id="IPR020835">
    <property type="entry name" value="Catalase_sf"/>
</dbReference>
<dbReference type="EC" id="1.11.1.6" evidence="3 10"/>
<dbReference type="Pfam" id="PF18011">
    <property type="entry name" value="Catalase_C"/>
    <property type="match status" value="1"/>
</dbReference>
<evidence type="ECO:0000256" key="9">
    <source>
        <dbReference type="ARBA" id="ARBA00023324"/>
    </source>
</evidence>
<evidence type="ECO:0000256" key="2">
    <source>
        <dbReference type="ARBA" id="ARBA00005329"/>
    </source>
</evidence>
<dbReference type="GO" id="GO:0006979">
    <property type="term" value="P:response to oxidative stress"/>
    <property type="evidence" value="ECO:0007669"/>
    <property type="project" value="InterPro"/>
</dbReference>
<dbReference type="STRING" id="1081102.A0A167XAE4"/>
<keyword evidence="6 10" id="KW-0479">Metal-binding</keyword>
<dbReference type="SMART" id="SM01060">
    <property type="entry name" value="Catalase"/>
    <property type="match status" value="1"/>
</dbReference>
<comment type="caution">
    <text evidence="15">The sequence shown here is derived from an EMBL/GenBank/DDBJ whole genome shotgun (WGS) entry which is preliminary data.</text>
</comment>
<evidence type="ECO:0000256" key="8">
    <source>
        <dbReference type="ARBA" id="ARBA00023004"/>
    </source>
</evidence>
<evidence type="ECO:0000256" key="4">
    <source>
        <dbReference type="ARBA" id="ARBA00022559"/>
    </source>
</evidence>
<dbReference type="InterPro" id="IPR011614">
    <property type="entry name" value="Catalase_core"/>
</dbReference>
<dbReference type="PANTHER" id="PTHR42821:SF1">
    <property type="entry name" value="CATALASE-B"/>
    <property type="match status" value="1"/>
</dbReference>
<dbReference type="GO" id="GO:0004096">
    <property type="term" value="F:catalase activity"/>
    <property type="evidence" value="ECO:0007669"/>
    <property type="project" value="UniProtKB-UniRule"/>
</dbReference>
<dbReference type="InterPro" id="IPR018028">
    <property type="entry name" value="Catalase"/>
</dbReference>
<keyword evidence="9 10" id="KW-0376">Hydrogen peroxide</keyword>
<evidence type="ECO:0000256" key="13">
    <source>
        <dbReference type="SAM" id="MobiDB-lite"/>
    </source>
</evidence>
<keyword evidence="7 10" id="KW-0560">Oxidoreductase</keyword>
<dbReference type="CDD" id="cd03132">
    <property type="entry name" value="GATase1_catalase"/>
    <property type="match status" value="1"/>
</dbReference>
<feature type="compositionally biased region" description="Gly residues" evidence="13">
    <location>
        <begin position="560"/>
        <end position="569"/>
    </location>
</feature>
<gene>
    <name evidence="15" type="ORF">SPI_03371</name>
</gene>
<dbReference type="EMBL" id="AZHD01000004">
    <property type="protein sequence ID" value="OAA64724.1"/>
    <property type="molecule type" value="Genomic_DNA"/>
</dbReference>
<dbReference type="Pfam" id="PF00199">
    <property type="entry name" value="Catalase"/>
    <property type="match status" value="1"/>
</dbReference>
<dbReference type="SUPFAM" id="SSF56634">
    <property type="entry name" value="Heme-dependent catalase-like"/>
    <property type="match status" value="1"/>
</dbReference>
<dbReference type="SUPFAM" id="SSF52317">
    <property type="entry name" value="Class I glutamine amidotransferase-like"/>
    <property type="match status" value="1"/>
</dbReference>